<evidence type="ECO:0000313" key="2">
    <source>
        <dbReference type="EMBL" id="QJB34910.1"/>
    </source>
</evidence>
<feature type="signal peptide" evidence="1">
    <location>
        <begin position="1"/>
        <end position="24"/>
    </location>
</feature>
<reference evidence="4 5" key="1">
    <citation type="submission" date="2020-04" db="EMBL/GenBank/DDBJ databases">
        <authorList>
            <person name="Kittiwongwattana C."/>
        </authorList>
    </citation>
    <scope>NUCLEOTIDE SEQUENCE [LARGE SCALE GENOMIC DNA]</scope>
    <source>
        <strain evidence="3 5">1303</strain>
        <strain evidence="4">1310</strain>
    </source>
</reference>
<dbReference type="RefSeq" id="WP_168809450.1">
    <property type="nucleotide sequence ID" value="NZ_CP051204.2"/>
</dbReference>
<keyword evidence="5" id="KW-1185">Reference proteome</keyword>
<dbReference type="EMBL" id="CP051205">
    <property type="protein sequence ID" value="QJB34910.1"/>
    <property type="molecule type" value="Genomic_DNA"/>
</dbReference>
<evidence type="ECO:0000313" key="5">
    <source>
        <dbReference type="Proteomes" id="UP000503144"/>
    </source>
</evidence>
<accession>A0AAE6ZP01</accession>
<protein>
    <submittedName>
        <fullName evidence="2">Conjugal transfer protein TraI</fullName>
    </submittedName>
</protein>
<proteinExistence type="predicted"/>
<evidence type="ECO:0000313" key="4">
    <source>
        <dbReference type="Proteomes" id="UP000502421"/>
    </source>
</evidence>
<evidence type="ECO:0000313" key="3">
    <source>
        <dbReference type="EMBL" id="QJB41421.1"/>
    </source>
</evidence>
<dbReference type="Proteomes" id="UP000503144">
    <property type="component" value="Chromosome"/>
</dbReference>
<dbReference type="Proteomes" id="UP000502421">
    <property type="component" value="Chromosome"/>
</dbReference>
<evidence type="ECO:0000256" key="1">
    <source>
        <dbReference type="SAM" id="SignalP"/>
    </source>
</evidence>
<dbReference type="AlphaFoldDB" id="A0AAE6ZP01"/>
<feature type="chain" id="PRO_5042244346" evidence="1">
    <location>
        <begin position="25"/>
        <end position="224"/>
    </location>
</feature>
<reference evidence="2" key="2">
    <citation type="submission" date="2020-09" db="EMBL/GenBank/DDBJ databases">
        <authorList>
            <person name="Kittiwongwattana C."/>
        </authorList>
    </citation>
    <scope>NUCLEOTIDE SEQUENCE</scope>
    <source>
        <strain evidence="2">1310</strain>
    </source>
</reference>
<organism evidence="2 4">
    <name type="scientific">Chitinophaga oryzae</name>
    <dbReference type="NCBI Taxonomy" id="2725414"/>
    <lineage>
        <taxon>Bacteria</taxon>
        <taxon>Pseudomonadati</taxon>
        <taxon>Bacteroidota</taxon>
        <taxon>Chitinophagia</taxon>
        <taxon>Chitinophagales</taxon>
        <taxon>Chitinophagaceae</taxon>
        <taxon>Chitinophaga</taxon>
    </lineage>
</organism>
<name>A0AAE6ZP01_9BACT</name>
<gene>
    <name evidence="3" type="ORF">HF324_27700</name>
    <name evidence="2" type="ORF">HF329_27840</name>
</gene>
<sequence length="224" mass="26388">MKRLLLLLFLAGALTVLPTQKSHAVVWVVVKAALKKVIRAIDLGIQRQQNKVIWLQNAQKTLENTMSKLKLKDISEWSEKQRQLYDQYFKELWKIKNAIHTYKEVRDIIRRQAGLVQEYGHAWSLLQRDSHFTPRELRQMYRIYSGILEESMKNVEELTMVVSSLTTQMGDGRRLELIAYVSRRLEQNLVDLRSFNNQNFRISLSRAASVDEQRQLRLLYGIEN</sequence>
<dbReference type="KEGG" id="coy:HF329_27840"/>
<dbReference type="EMBL" id="CP051204">
    <property type="protein sequence ID" value="QJB41421.1"/>
    <property type="molecule type" value="Genomic_DNA"/>
</dbReference>
<keyword evidence="1" id="KW-0732">Signal</keyword>